<dbReference type="PANTHER" id="PTHR12483">
    <property type="entry name" value="SOLUTE CARRIER FAMILY 31 COPPER TRANSPORTERS"/>
    <property type="match status" value="1"/>
</dbReference>
<dbReference type="GO" id="GO:0016020">
    <property type="term" value="C:membrane"/>
    <property type="evidence" value="ECO:0007669"/>
    <property type="project" value="UniProtKB-SubCell"/>
</dbReference>
<comment type="caution">
    <text evidence="6">The sequence shown here is derived from an EMBL/GenBank/DDBJ whole genome shotgun (WGS) entry which is preliminary data.</text>
</comment>
<feature type="transmembrane region" description="Helical" evidence="4">
    <location>
        <begin position="147"/>
        <end position="166"/>
    </location>
</feature>
<comment type="subcellular location">
    <subcellularLocation>
        <location evidence="4">Membrane</location>
        <topology evidence="4">Multi-pass membrane protein</topology>
    </subcellularLocation>
</comment>
<gene>
    <name evidence="6" type="ORF">EW145_g2942</name>
</gene>
<dbReference type="InterPro" id="IPR007274">
    <property type="entry name" value="Cop_transporter"/>
</dbReference>
<organism evidence="6 7">
    <name type="scientific">Phellinidium pouzarii</name>
    <dbReference type="NCBI Taxonomy" id="167371"/>
    <lineage>
        <taxon>Eukaryota</taxon>
        <taxon>Fungi</taxon>
        <taxon>Dikarya</taxon>
        <taxon>Basidiomycota</taxon>
        <taxon>Agaricomycotina</taxon>
        <taxon>Agaricomycetes</taxon>
        <taxon>Hymenochaetales</taxon>
        <taxon>Hymenochaetaceae</taxon>
        <taxon>Phellinidium</taxon>
    </lineage>
</organism>
<name>A0A4S4L8X0_9AGAM</name>
<dbReference type="AlphaFoldDB" id="A0A4S4L8X0"/>
<dbReference type="Proteomes" id="UP000308199">
    <property type="component" value="Unassembled WGS sequence"/>
</dbReference>
<evidence type="ECO:0000256" key="3">
    <source>
        <dbReference type="ARBA" id="ARBA00023136"/>
    </source>
</evidence>
<keyword evidence="2 4" id="KW-1133">Transmembrane helix</keyword>
<comment type="similarity">
    <text evidence="4">Belongs to the copper transporter (Ctr) (TC 1.A.56) family. SLC31A subfamily.</text>
</comment>
<feature type="region of interest" description="Disordered" evidence="5">
    <location>
        <begin position="1"/>
        <end position="23"/>
    </location>
</feature>
<feature type="region of interest" description="Disordered" evidence="5">
    <location>
        <begin position="96"/>
        <end position="124"/>
    </location>
</feature>
<reference evidence="6 7" key="1">
    <citation type="submission" date="2019-02" db="EMBL/GenBank/DDBJ databases">
        <title>Genome sequencing of the rare red list fungi Phellinidium pouzarii.</title>
        <authorList>
            <person name="Buettner E."/>
            <person name="Kellner H."/>
        </authorList>
    </citation>
    <scope>NUCLEOTIDE SEQUENCE [LARGE SCALE GENOMIC DNA]</scope>
    <source>
        <strain evidence="6 7">DSM 108285</strain>
    </source>
</reference>
<evidence type="ECO:0000256" key="5">
    <source>
        <dbReference type="SAM" id="MobiDB-lite"/>
    </source>
</evidence>
<keyword evidence="3 4" id="KW-0472">Membrane</keyword>
<feature type="compositionally biased region" description="Low complexity" evidence="5">
    <location>
        <begin position="104"/>
        <end position="119"/>
    </location>
</feature>
<evidence type="ECO:0000313" key="6">
    <source>
        <dbReference type="EMBL" id="THH08086.1"/>
    </source>
</evidence>
<keyword evidence="4" id="KW-0406">Ion transport</keyword>
<feature type="transmembrane region" description="Helical" evidence="4">
    <location>
        <begin position="59"/>
        <end position="78"/>
    </location>
</feature>
<keyword evidence="4" id="KW-0813">Transport</keyword>
<dbReference type="EMBL" id="SGPK01000114">
    <property type="protein sequence ID" value="THH08086.1"/>
    <property type="molecule type" value="Genomic_DNA"/>
</dbReference>
<protein>
    <recommendedName>
        <fullName evidence="4">Copper transport protein</fullName>
    </recommendedName>
</protein>
<dbReference type="PANTHER" id="PTHR12483:SF115">
    <property type="entry name" value="COPPER TRANSPORT PROTEIN"/>
    <property type="match status" value="1"/>
</dbReference>
<keyword evidence="1 4" id="KW-0812">Transmembrane</keyword>
<evidence type="ECO:0000313" key="7">
    <source>
        <dbReference type="Proteomes" id="UP000308199"/>
    </source>
</evidence>
<dbReference type="Pfam" id="PF04145">
    <property type="entry name" value="Ctr"/>
    <property type="match status" value="1"/>
</dbReference>
<evidence type="ECO:0000256" key="1">
    <source>
        <dbReference type="ARBA" id="ARBA00022692"/>
    </source>
</evidence>
<keyword evidence="7" id="KW-1185">Reference proteome</keyword>
<dbReference type="OrthoDB" id="161814at2759"/>
<dbReference type="GO" id="GO:0005375">
    <property type="term" value="F:copper ion transmembrane transporter activity"/>
    <property type="evidence" value="ECO:0007669"/>
    <property type="project" value="UniProtKB-UniRule"/>
</dbReference>
<evidence type="ECO:0000256" key="2">
    <source>
        <dbReference type="ARBA" id="ARBA00022989"/>
    </source>
</evidence>
<sequence>MNYLDHSGHDGMDHDMPDMDHGGHGSMDMGAKCSMNMLWNTQIIDTCVVFPQWHIRSNLSFALSFLAIVALGVFYEWLRAFARRVDRSVARTIANGSAKGKGRGSVSPSGRRSLSPSSVADEDETLLTGRPSFRKSAMMNVPAPARALRAALYGATVFLSFFLMLVFMTYNAYLILAVVLGASIGHYYLGAKMDVDSLLLGVADDKGMACH</sequence>
<feature type="transmembrane region" description="Helical" evidence="4">
    <location>
        <begin position="172"/>
        <end position="189"/>
    </location>
</feature>
<evidence type="ECO:0000256" key="4">
    <source>
        <dbReference type="RuleBase" id="RU367022"/>
    </source>
</evidence>
<proteinExistence type="inferred from homology"/>
<keyword evidence="4" id="KW-0186">Copper</keyword>
<accession>A0A4S4L8X0</accession>
<keyword evidence="4" id="KW-0187">Copper transport</keyword>